<accession>A0A6H5GW09</accession>
<keyword evidence="1" id="KW-0472">Membrane</keyword>
<organism evidence="2 3">
    <name type="scientific">Nesidiocoris tenuis</name>
    <dbReference type="NCBI Taxonomy" id="355587"/>
    <lineage>
        <taxon>Eukaryota</taxon>
        <taxon>Metazoa</taxon>
        <taxon>Ecdysozoa</taxon>
        <taxon>Arthropoda</taxon>
        <taxon>Hexapoda</taxon>
        <taxon>Insecta</taxon>
        <taxon>Pterygota</taxon>
        <taxon>Neoptera</taxon>
        <taxon>Paraneoptera</taxon>
        <taxon>Hemiptera</taxon>
        <taxon>Heteroptera</taxon>
        <taxon>Panheteroptera</taxon>
        <taxon>Cimicomorpha</taxon>
        <taxon>Miridae</taxon>
        <taxon>Dicyphina</taxon>
        <taxon>Nesidiocoris</taxon>
    </lineage>
</organism>
<dbReference type="AlphaFoldDB" id="A0A6H5GW09"/>
<protein>
    <submittedName>
        <fullName evidence="2">Uncharacterized protein</fullName>
    </submittedName>
</protein>
<feature type="non-terminal residue" evidence="2">
    <location>
        <position position="1"/>
    </location>
</feature>
<proteinExistence type="predicted"/>
<feature type="transmembrane region" description="Helical" evidence="1">
    <location>
        <begin position="20"/>
        <end position="45"/>
    </location>
</feature>
<evidence type="ECO:0000313" key="2">
    <source>
        <dbReference type="EMBL" id="CAB0007501.1"/>
    </source>
</evidence>
<dbReference type="EMBL" id="CADCXU010019121">
    <property type="protein sequence ID" value="CAB0007501.1"/>
    <property type="molecule type" value="Genomic_DNA"/>
</dbReference>
<gene>
    <name evidence="2" type="ORF">NTEN_LOCUS12777</name>
</gene>
<keyword evidence="1" id="KW-0812">Transmembrane</keyword>
<evidence type="ECO:0000313" key="3">
    <source>
        <dbReference type="Proteomes" id="UP000479000"/>
    </source>
</evidence>
<dbReference type="OrthoDB" id="6349206at2759"/>
<evidence type="ECO:0000256" key="1">
    <source>
        <dbReference type="SAM" id="Phobius"/>
    </source>
</evidence>
<sequence>ILAAVIVFLHYETMEANSSLHLFLMTATFGGFLIITIGTFLGYVTGNGINRAAVRHVLLRDGSRPVHHRRFDDNQPFPRMDVLIGKIEPGTHERILGYNSRSHPYRRCLLRLQSLNFILGNTRISAYLYLKSDTILTNLET</sequence>
<name>A0A6H5GW09_9HEMI</name>
<keyword evidence="1" id="KW-1133">Transmembrane helix</keyword>
<dbReference type="Proteomes" id="UP000479000">
    <property type="component" value="Unassembled WGS sequence"/>
</dbReference>
<keyword evidence="3" id="KW-1185">Reference proteome</keyword>
<reference evidence="2 3" key="1">
    <citation type="submission" date="2020-02" db="EMBL/GenBank/DDBJ databases">
        <authorList>
            <person name="Ferguson B K."/>
        </authorList>
    </citation>
    <scope>NUCLEOTIDE SEQUENCE [LARGE SCALE GENOMIC DNA]</scope>
</reference>